<dbReference type="RefSeq" id="WP_208865494.1">
    <property type="nucleotide sequence ID" value="NZ_FOWC01000020.1"/>
</dbReference>
<evidence type="ECO:0000313" key="2">
    <source>
        <dbReference type="EMBL" id="SFQ70913.1"/>
    </source>
</evidence>
<sequence>MEFAVAGDEVRFSVFDVLPQTEEASGDAFVREVKIPNCTSPGTLATAASASGTGASRTSSMSSANS</sequence>
<dbReference type="EMBL" id="FOWC01000020">
    <property type="protein sequence ID" value="SFQ70913.1"/>
    <property type="molecule type" value="Genomic_DNA"/>
</dbReference>
<evidence type="ECO:0000256" key="1">
    <source>
        <dbReference type="SAM" id="MobiDB-lite"/>
    </source>
</evidence>
<organism evidence="2 3">
    <name type="scientific">Amycolatopsis rubida</name>
    <dbReference type="NCBI Taxonomy" id="112413"/>
    <lineage>
        <taxon>Bacteria</taxon>
        <taxon>Bacillati</taxon>
        <taxon>Actinomycetota</taxon>
        <taxon>Actinomycetes</taxon>
        <taxon>Pseudonocardiales</taxon>
        <taxon>Pseudonocardiaceae</taxon>
        <taxon>Amycolatopsis</taxon>
    </lineage>
</organism>
<dbReference type="STRING" id="112413.SAMN05421854_12075"/>
<dbReference type="Proteomes" id="UP000199137">
    <property type="component" value="Unassembled WGS sequence"/>
</dbReference>
<gene>
    <name evidence="2" type="ORF">SAMN05421854_12075</name>
</gene>
<accession>A0A1I6AQE9</accession>
<evidence type="ECO:0000313" key="3">
    <source>
        <dbReference type="Proteomes" id="UP000199137"/>
    </source>
</evidence>
<protein>
    <submittedName>
        <fullName evidence="2">Uncharacterized protein</fullName>
    </submittedName>
</protein>
<feature type="region of interest" description="Disordered" evidence="1">
    <location>
        <begin position="40"/>
        <end position="66"/>
    </location>
</feature>
<reference evidence="2 3" key="1">
    <citation type="submission" date="2016-10" db="EMBL/GenBank/DDBJ databases">
        <authorList>
            <person name="de Groot N.N."/>
        </authorList>
    </citation>
    <scope>NUCLEOTIDE SEQUENCE [LARGE SCALE GENOMIC DNA]</scope>
    <source>
        <strain evidence="2 3">DSM 44637</strain>
    </source>
</reference>
<name>A0A1I6AQE9_9PSEU</name>
<dbReference type="AlphaFoldDB" id="A0A1I6AQE9"/>
<proteinExistence type="predicted"/>